<dbReference type="Proteomes" id="UP000558488">
    <property type="component" value="Unassembled WGS sequence"/>
</dbReference>
<keyword evidence="3" id="KW-1185">Reference proteome</keyword>
<comment type="caution">
    <text evidence="2">The sequence shown here is derived from an EMBL/GenBank/DDBJ whole genome shotgun (WGS) entry which is preliminary data.</text>
</comment>
<gene>
    <name evidence="2" type="ORF">mPipKuh1_010191</name>
</gene>
<evidence type="ECO:0000256" key="1">
    <source>
        <dbReference type="SAM" id="MobiDB-lite"/>
    </source>
</evidence>
<protein>
    <submittedName>
        <fullName evidence="2">Uncharacterized protein</fullName>
    </submittedName>
</protein>
<sequence length="122" mass="13691">MSFWLSAFPQKSSHCVPLLKYTTAPHCNTQTENLGHCSAPSPTSSHQIWTNETQPWFSNCKGIPCKRRGPQSPCWIGHTSSLELSFPNLEKRFSTKGSPPPPPPPPPQNQRILKSFQQKYSS</sequence>
<dbReference type="AlphaFoldDB" id="A0A7J7S3X2"/>
<accession>A0A7J7S3X2</accession>
<feature type="compositionally biased region" description="Pro residues" evidence="1">
    <location>
        <begin position="98"/>
        <end position="108"/>
    </location>
</feature>
<dbReference type="EMBL" id="JACAGB010000053">
    <property type="protein sequence ID" value="KAF6283101.1"/>
    <property type="molecule type" value="Genomic_DNA"/>
</dbReference>
<name>A0A7J7S3X2_PIPKU</name>
<evidence type="ECO:0000313" key="2">
    <source>
        <dbReference type="EMBL" id="KAF6283101.1"/>
    </source>
</evidence>
<organism evidence="2 3">
    <name type="scientific">Pipistrellus kuhlii</name>
    <name type="common">Kuhl's pipistrelle</name>
    <dbReference type="NCBI Taxonomy" id="59472"/>
    <lineage>
        <taxon>Eukaryota</taxon>
        <taxon>Metazoa</taxon>
        <taxon>Chordata</taxon>
        <taxon>Craniata</taxon>
        <taxon>Vertebrata</taxon>
        <taxon>Euteleostomi</taxon>
        <taxon>Mammalia</taxon>
        <taxon>Eutheria</taxon>
        <taxon>Laurasiatheria</taxon>
        <taxon>Chiroptera</taxon>
        <taxon>Yangochiroptera</taxon>
        <taxon>Vespertilionidae</taxon>
        <taxon>Pipistrellus</taxon>
    </lineage>
</organism>
<feature type="compositionally biased region" description="Polar residues" evidence="1">
    <location>
        <begin position="109"/>
        <end position="122"/>
    </location>
</feature>
<feature type="region of interest" description="Disordered" evidence="1">
    <location>
        <begin position="88"/>
        <end position="122"/>
    </location>
</feature>
<proteinExistence type="predicted"/>
<reference evidence="2 3" key="1">
    <citation type="journal article" date="2020" name="Nature">
        <title>Six reference-quality genomes reveal evolution of bat adaptations.</title>
        <authorList>
            <person name="Jebb D."/>
            <person name="Huang Z."/>
            <person name="Pippel M."/>
            <person name="Hughes G.M."/>
            <person name="Lavrichenko K."/>
            <person name="Devanna P."/>
            <person name="Winkler S."/>
            <person name="Jermiin L.S."/>
            <person name="Skirmuntt E.C."/>
            <person name="Katzourakis A."/>
            <person name="Burkitt-Gray L."/>
            <person name="Ray D.A."/>
            <person name="Sullivan K.A.M."/>
            <person name="Roscito J.G."/>
            <person name="Kirilenko B.M."/>
            <person name="Davalos L.M."/>
            <person name="Corthals A.P."/>
            <person name="Power M.L."/>
            <person name="Jones G."/>
            <person name="Ransome R.D."/>
            <person name="Dechmann D.K.N."/>
            <person name="Locatelli A.G."/>
            <person name="Puechmaille S.J."/>
            <person name="Fedrigo O."/>
            <person name="Jarvis E.D."/>
            <person name="Hiller M."/>
            <person name="Vernes S.C."/>
            <person name="Myers E.W."/>
            <person name="Teeling E.C."/>
        </authorList>
    </citation>
    <scope>NUCLEOTIDE SEQUENCE [LARGE SCALE GENOMIC DNA]</scope>
    <source>
        <strain evidence="2">MPipKuh1</strain>
        <tissue evidence="2">Flight muscle</tissue>
    </source>
</reference>
<evidence type="ECO:0000313" key="3">
    <source>
        <dbReference type="Proteomes" id="UP000558488"/>
    </source>
</evidence>